<dbReference type="Proteomes" id="UP001432168">
    <property type="component" value="Chromosome"/>
</dbReference>
<name>A0ABZ1XCY6_9ACTN</name>
<proteinExistence type="predicted"/>
<organism evidence="1 2">
    <name type="scientific">Streptomyces pseudovenezuelae</name>
    <dbReference type="NCBI Taxonomy" id="67350"/>
    <lineage>
        <taxon>Bacteria</taxon>
        <taxon>Bacillati</taxon>
        <taxon>Actinomycetota</taxon>
        <taxon>Actinomycetes</taxon>
        <taxon>Kitasatosporales</taxon>
        <taxon>Streptomycetaceae</taxon>
        <taxon>Streptomyces</taxon>
        <taxon>Streptomyces aurantiacus group</taxon>
    </lineage>
</organism>
<evidence type="ECO:0000313" key="1">
    <source>
        <dbReference type="EMBL" id="WUT49322.1"/>
    </source>
</evidence>
<accession>A0ABZ1XCY6</accession>
<evidence type="ECO:0000313" key="2">
    <source>
        <dbReference type="Proteomes" id="UP001432168"/>
    </source>
</evidence>
<reference evidence="1" key="1">
    <citation type="submission" date="2022-10" db="EMBL/GenBank/DDBJ databases">
        <title>The complete genomes of actinobacterial strains from the NBC collection.</title>
        <authorList>
            <person name="Joergensen T.S."/>
            <person name="Alvarez Arevalo M."/>
            <person name="Sterndorff E.B."/>
            <person name="Faurdal D."/>
            <person name="Vuksanovic O."/>
            <person name="Mourched A.-S."/>
            <person name="Charusanti P."/>
            <person name="Shaw S."/>
            <person name="Blin K."/>
            <person name="Weber T."/>
        </authorList>
    </citation>
    <scope>NUCLEOTIDE SEQUENCE</scope>
    <source>
        <strain evidence="1">NBC_00686</strain>
    </source>
</reference>
<sequence>MRRGIHGGLQVVENWNSVNTVLHYGKDAALTGPDKEHAETSMRVLRR</sequence>
<dbReference type="EMBL" id="CP109011">
    <property type="protein sequence ID" value="WUT49322.1"/>
    <property type="molecule type" value="Genomic_DNA"/>
</dbReference>
<protein>
    <submittedName>
        <fullName evidence="1">Transposase</fullName>
    </submittedName>
</protein>
<keyword evidence="2" id="KW-1185">Reference proteome</keyword>
<gene>
    <name evidence="1" type="ORF">OG929_42980</name>
</gene>